<dbReference type="InterPro" id="IPR040919">
    <property type="entry name" value="Asparaginase_C"/>
</dbReference>
<evidence type="ECO:0000256" key="3">
    <source>
        <dbReference type="ARBA" id="ARBA00022801"/>
    </source>
</evidence>
<feature type="active site" evidence="5">
    <location>
        <position position="93"/>
    </location>
</feature>
<evidence type="ECO:0000256" key="1">
    <source>
        <dbReference type="ARBA" id="ARBA00010518"/>
    </source>
</evidence>
<evidence type="ECO:0000256" key="2">
    <source>
        <dbReference type="ARBA" id="ARBA00012920"/>
    </source>
</evidence>
<keyword evidence="9" id="KW-1185">Reference proteome</keyword>
<dbReference type="InterPro" id="IPR020827">
    <property type="entry name" value="Asparaginase/glutaminase_AS1"/>
</dbReference>
<dbReference type="PROSITE" id="PS00144">
    <property type="entry name" value="ASN_GLN_ASE_1"/>
    <property type="match status" value="1"/>
</dbReference>
<gene>
    <name evidence="8" type="ORF">H9626_03845</name>
</gene>
<feature type="domain" description="Asparaginase/glutaminase C-terminal" evidence="7">
    <location>
        <begin position="220"/>
        <end position="334"/>
    </location>
</feature>
<dbReference type="CDD" id="cd08963">
    <property type="entry name" value="L-asparaginase_I"/>
    <property type="match status" value="1"/>
</dbReference>
<comment type="caution">
    <text evidence="8">The sequence shown here is derived from an EMBL/GenBank/DDBJ whole genome shotgun (WGS) entry which is preliminary data.</text>
</comment>
<dbReference type="RefSeq" id="WP_178256942.1">
    <property type="nucleotide sequence ID" value="NZ_JACSPQ010000001.1"/>
</dbReference>
<dbReference type="SFLD" id="SFLDS00057">
    <property type="entry name" value="Glutaminase/Asparaginase"/>
    <property type="match status" value="1"/>
</dbReference>
<dbReference type="Gene3D" id="3.40.50.1170">
    <property type="entry name" value="L-asparaginase, N-terminal domain"/>
    <property type="match status" value="1"/>
</dbReference>
<dbReference type="InterPro" id="IPR036152">
    <property type="entry name" value="Asp/glu_Ase-like_sf"/>
</dbReference>
<proteinExistence type="inferred from homology"/>
<dbReference type="InterPro" id="IPR027473">
    <property type="entry name" value="L-asparaginase_C"/>
</dbReference>
<dbReference type="GO" id="GO:0004067">
    <property type="term" value="F:asparaginase activity"/>
    <property type="evidence" value="ECO:0007669"/>
    <property type="project" value="UniProtKB-EC"/>
</dbReference>
<dbReference type="Pfam" id="PF00710">
    <property type="entry name" value="Asparaginase"/>
    <property type="match status" value="1"/>
</dbReference>
<dbReference type="InterPro" id="IPR027475">
    <property type="entry name" value="Asparaginase/glutaminase_AS2"/>
</dbReference>
<feature type="active site" evidence="4">
    <location>
        <position position="17"/>
    </location>
</feature>
<reference evidence="8 9" key="1">
    <citation type="submission" date="2020-08" db="EMBL/GenBank/DDBJ databases">
        <title>A Genomic Blueprint of the Chicken Gut Microbiome.</title>
        <authorList>
            <person name="Gilroy R."/>
            <person name="Ravi A."/>
            <person name="Getino M."/>
            <person name="Pursley I."/>
            <person name="Horton D.L."/>
            <person name="Alikhan N.-F."/>
            <person name="Baker D."/>
            <person name="Gharbi K."/>
            <person name="Hall N."/>
            <person name="Watson M."/>
            <person name="Adriaenssens E.M."/>
            <person name="Foster-Nyarko E."/>
            <person name="Jarju S."/>
            <person name="Secka A."/>
            <person name="Antonio M."/>
            <person name="Oren A."/>
            <person name="Chaudhuri R."/>
            <person name="La Ragione R.M."/>
            <person name="Hildebrand F."/>
            <person name="Pallen M.J."/>
        </authorList>
    </citation>
    <scope>NUCLEOTIDE SEQUENCE [LARGE SCALE GENOMIC DNA]</scope>
    <source>
        <strain evidence="8 9">Sa1YUN3</strain>
    </source>
</reference>
<comment type="similarity">
    <text evidence="1">Belongs to the asparaginase 1 family.</text>
</comment>
<dbReference type="Pfam" id="PF17763">
    <property type="entry name" value="Asparaginase_C"/>
    <property type="match status" value="1"/>
</dbReference>
<dbReference type="InterPro" id="IPR027474">
    <property type="entry name" value="L-asparaginase_N"/>
</dbReference>
<dbReference type="InterPro" id="IPR041725">
    <property type="entry name" value="L-asparaginase_I"/>
</dbReference>
<evidence type="ECO:0000313" key="8">
    <source>
        <dbReference type="EMBL" id="MBD8001350.1"/>
    </source>
</evidence>
<dbReference type="EC" id="3.5.1.1" evidence="2"/>
<evidence type="ECO:0000259" key="6">
    <source>
        <dbReference type="Pfam" id="PF00710"/>
    </source>
</evidence>
<name>A0ABR8V9C2_9BACT</name>
<dbReference type="SMART" id="SM00870">
    <property type="entry name" value="Asparaginase"/>
    <property type="match status" value="1"/>
</dbReference>
<dbReference type="InterPro" id="IPR006033">
    <property type="entry name" value="AsnA_fam"/>
</dbReference>
<sequence length="350" mass="39196">MIKSDYPSVLLIYTGGTIGMIENPETGALEAFNFDQLQENVPELKRFNYRISSYQFSPPIDSSDMEPALWAKLVKIIHYNYDNFDGFVILHGTDTMAYTASALSFMLENLSKPVILTGSQLPIGMLRTDGKENLITAIEIAAAKYPDGTAIVPEVCIFFENHLLRGNRTTKINAENFNAFRSYNYPALATAGIHIKYEYDRIRKADPSIPMHPHYVFDTNVIILTLFPGIQENIVRTVLNTPGLKAVALKTYGSGNAPQKPWFIRLLKEATQRGIVIVNISQCQTGMVEMARYETGLHLLDAGVISGYDSTAESVLTKLMFLLGHNMSPREIRNEMSRPIAGEFTRPEML</sequence>
<protein>
    <recommendedName>
        <fullName evidence="2">asparaginase</fullName>
        <ecNumber evidence="2">3.5.1.1</ecNumber>
    </recommendedName>
</protein>
<dbReference type="Gene3D" id="3.40.50.40">
    <property type="match status" value="1"/>
</dbReference>
<dbReference type="Proteomes" id="UP000616346">
    <property type="component" value="Unassembled WGS sequence"/>
</dbReference>
<keyword evidence="3 8" id="KW-0378">Hydrolase</keyword>
<dbReference type="PANTHER" id="PTHR11707:SF28">
    <property type="entry name" value="60 KDA LYSOPHOSPHOLIPASE"/>
    <property type="match status" value="1"/>
</dbReference>
<dbReference type="SUPFAM" id="SSF53774">
    <property type="entry name" value="Glutaminase/Asparaginase"/>
    <property type="match status" value="1"/>
</dbReference>
<dbReference type="PROSITE" id="PS51732">
    <property type="entry name" value="ASN_GLN_ASE_3"/>
    <property type="match status" value="1"/>
</dbReference>
<dbReference type="PRINTS" id="PR00139">
    <property type="entry name" value="ASNGLNASE"/>
</dbReference>
<dbReference type="InterPro" id="IPR006034">
    <property type="entry name" value="Asparaginase/glutaminase-like"/>
</dbReference>
<dbReference type="NCBIfam" id="TIGR00519">
    <property type="entry name" value="asnASE_I"/>
    <property type="match status" value="1"/>
</dbReference>
<dbReference type="PROSITE" id="PS00917">
    <property type="entry name" value="ASN_GLN_ASE_2"/>
    <property type="match status" value="1"/>
</dbReference>
<dbReference type="EMBL" id="JACSPQ010000001">
    <property type="protein sequence ID" value="MBD8001350.1"/>
    <property type="molecule type" value="Genomic_DNA"/>
</dbReference>
<dbReference type="PIRSF" id="PIRSF001220">
    <property type="entry name" value="L-ASNase_gatD"/>
    <property type="match status" value="1"/>
</dbReference>
<accession>A0ABR8V9C2</accession>
<evidence type="ECO:0000256" key="5">
    <source>
        <dbReference type="PROSITE-ProRule" id="PRU10100"/>
    </source>
</evidence>
<evidence type="ECO:0000256" key="4">
    <source>
        <dbReference type="PROSITE-ProRule" id="PRU10099"/>
    </source>
</evidence>
<dbReference type="PANTHER" id="PTHR11707">
    <property type="entry name" value="L-ASPARAGINASE"/>
    <property type="match status" value="1"/>
</dbReference>
<dbReference type="PIRSF" id="PIRSF500176">
    <property type="entry name" value="L_ASNase"/>
    <property type="match status" value="1"/>
</dbReference>
<evidence type="ECO:0000259" key="7">
    <source>
        <dbReference type="Pfam" id="PF17763"/>
    </source>
</evidence>
<feature type="domain" description="L-asparaginase N-terminal" evidence="6">
    <location>
        <begin position="9"/>
        <end position="201"/>
    </location>
</feature>
<organism evidence="8 9">
    <name type="scientific">Phocaeicola faecium</name>
    <dbReference type="NCBI Taxonomy" id="2762213"/>
    <lineage>
        <taxon>Bacteria</taxon>
        <taxon>Pseudomonadati</taxon>
        <taxon>Bacteroidota</taxon>
        <taxon>Bacteroidia</taxon>
        <taxon>Bacteroidales</taxon>
        <taxon>Bacteroidaceae</taxon>
        <taxon>Phocaeicola</taxon>
    </lineage>
</organism>
<dbReference type="InterPro" id="IPR037152">
    <property type="entry name" value="L-asparaginase_N_sf"/>
</dbReference>
<evidence type="ECO:0000313" key="9">
    <source>
        <dbReference type="Proteomes" id="UP000616346"/>
    </source>
</evidence>